<feature type="region of interest" description="Disordered" evidence="1">
    <location>
        <begin position="302"/>
        <end position="326"/>
    </location>
</feature>
<organism evidence="3 4">
    <name type="scientific">Thecamonas trahens ATCC 50062</name>
    <dbReference type="NCBI Taxonomy" id="461836"/>
    <lineage>
        <taxon>Eukaryota</taxon>
        <taxon>Apusozoa</taxon>
        <taxon>Apusomonadida</taxon>
        <taxon>Apusomonadidae</taxon>
        <taxon>Thecamonas</taxon>
    </lineage>
</organism>
<feature type="transmembrane region" description="Helical" evidence="2">
    <location>
        <begin position="224"/>
        <end position="242"/>
    </location>
</feature>
<reference evidence="3 4" key="1">
    <citation type="submission" date="2010-05" db="EMBL/GenBank/DDBJ databases">
        <title>The Genome Sequence of Thecamonas trahens ATCC 50062.</title>
        <authorList>
            <consortium name="The Broad Institute Genome Sequencing Platform"/>
            <person name="Russ C."/>
            <person name="Cuomo C."/>
            <person name="Shea T."/>
            <person name="Young S.K."/>
            <person name="Zeng Q."/>
            <person name="Koehrsen M."/>
            <person name="Haas B."/>
            <person name="Borodovsky M."/>
            <person name="Guigo R."/>
            <person name="Alvarado L."/>
            <person name="Berlin A."/>
            <person name="Bochicchio J."/>
            <person name="Borenstein D."/>
            <person name="Chapman S."/>
            <person name="Chen Z."/>
            <person name="Freedman E."/>
            <person name="Gellesch M."/>
            <person name="Goldberg J."/>
            <person name="Griggs A."/>
            <person name="Gujja S."/>
            <person name="Heilman E."/>
            <person name="Heiman D."/>
            <person name="Hepburn T."/>
            <person name="Howarth C."/>
            <person name="Jen D."/>
            <person name="Larson L."/>
            <person name="Mehta T."/>
            <person name="Park D."/>
            <person name="Pearson M."/>
            <person name="Roberts A."/>
            <person name="Saif S."/>
            <person name="Shenoy N."/>
            <person name="Sisk P."/>
            <person name="Stolte C."/>
            <person name="Sykes S."/>
            <person name="Thomson T."/>
            <person name="Walk T."/>
            <person name="White J."/>
            <person name="Yandava C."/>
            <person name="Burger G."/>
            <person name="Gray M.W."/>
            <person name="Holland P.W.H."/>
            <person name="King N."/>
            <person name="Lang F.B.F."/>
            <person name="Roger A.J."/>
            <person name="Ruiz-Trillo I."/>
            <person name="Lander E."/>
            <person name="Nusbaum C."/>
        </authorList>
    </citation>
    <scope>NUCLEOTIDE SEQUENCE [LARGE SCALE GENOMIC DNA]</scope>
    <source>
        <strain evidence="3 4">ATCC 50062</strain>
    </source>
</reference>
<gene>
    <name evidence="3" type="ORF">AMSG_09295</name>
</gene>
<keyword evidence="2" id="KW-0812">Transmembrane</keyword>
<dbReference type="InterPro" id="IPR037847">
    <property type="entry name" value="GRAMDC4"/>
</dbReference>
<dbReference type="AlphaFoldDB" id="A0A0L0DLM3"/>
<evidence type="ECO:0000256" key="2">
    <source>
        <dbReference type="SAM" id="Phobius"/>
    </source>
</evidence>
<feature type="transmembrane region" description="Helical" evidence="2">
    <location>
        <begin position="248"/>
        <end position="267"/>
    </location>
</feature>
<evidence type="ECO:0000313" key="3">
    <source>
        <dbReference type="EMBL" id="KNC53209.1"/>
    </source>
</evidence>
<dbReference type="PANTHER" id="PTHR37402">
    <property type="entry name" value="GRAM DOMAIN-CONTAINING PROTEIN 4"/>
    <property type="match status" value="1"/>
</dbReference>
<keyword evidence="2" id="KW-1133">Transmembrane helix</keyword>
<dbReference type="STRING" id="461836.A0A0L0DLM3"/>
<protein>
    <recommendedName>
        <fullName evidence="5">GRAM domain-containing protein</fullName>
    </recommendedName>
</protein>
<keyword evidence="4" id="KW-1185">Reference proteome</keyword>
<evidence type="ECO:0000256" key="1">
    <source>
        <dbReference type="SAM" id="MobiDB-lite"/>
    </source>
</evidence>
<dbReference type="GeneID" id="25567785"/>
<feature type="transmembrane region" description="Helical" evidence="2">
    <location>
        <begin position="116"/>
        <end position="143"/>
    </location>
</feature>
<name>A0A0L0DLM3_THETB</name>
<dbReference type="PANTHER" id="PTHR37402:SF1">
    <property type="entry name" value="GRAM DOMAIN-CONTAINING PROTEIN 4"/>
    <property type="match status" value="1"/>
</dbReference>
<dbReference type="OrthoDB" id="1708389at2759"/>
<dbReference type="GO" id="GO:0034164">
    <property type="term" value="P:negative regulation of toll-like receptor 9 signaling pathway"/>
    <property type="evidence" value="ECO:0007669"/>
    <property type="project" value="TreeGrafter"/>
</dbReference>
<accession>A0A0L0DLM3</accession>
<keyword evidence="2" id="KW-0472">Membrane</keyword>
<evidence type="ECO:0008006" key="5">
    <source>
        <dbReference type="Google" id="ProtNLM"/>
    </source>
</evidence>
<dbReference type="Proteomes" id="UP000054408">
    <property type="component" value="Unassembled WGS sequence"/>
</dbReference>
<evidence type="ECO:0000313" key="4">
    <source>
        <dbReference type="Proteomes" id="UP000054408"/>
    </source>
</evidence>
<dbReference type="EMBL" id="GL349479">
    <property type="protein sequence ID" value="KNC53209.1"/>
    <property type="molecule type" value="Genomic_DNA"/>
</dbReference>
<dbReference type="OMA" id="CSACYES"/>
<sequence length="504" mass="54096">MLKNEELTAEVAETKAALAAARTLANAVVDDDNDGQAAQVEETGVWARLAGFVRLFEETEGSVMAAAVAQMVEVPPQRFRIRIFKRAVERMTDAVQPVMAVGELVRDIHLWTRPPLTILVILVYAWAAWHGCFLSVMFALAAAAMGRHWLAQQLGWRATADGAGGEKPDSVGDDDESSDGALAGLKDRYNTLVDVASKLQAGLETAADVLEKLTNLVTFRAPTYSARVFGVLTACACLAAILPTDTMHLILAFSVGVHFFIYAPICAKFPAFRARYDDPPILERLPTNVDLQVMAALEAADSTASSEDGPAFEAPQDDSRPLPTASSEIGTSELAALRTGFALPPSEQLVLKQVAARLHVSKPWQGGRGTLYVFESFVAFEQSSSNLLGIGKRRGADRFVAAFPLESLLAVEETKAYAWLPGKGFCLKLVFDISHALQSGSVSGARGGVVLSPLLVPDADPHPQARLGSATLLLGQLLHRSDLASLIQRQAKAVRKLVSSKKLV</sequence>
<proteinExistence type="predicted"/>
<dbReference type="RefSeq" id="XP_013754678.1">
    <property type="nucleotide sequence ID" value="XM_013899224.1"/>
</dbReference>